<feature type="compositionally biased region" description="Basic residues" evidence="2">
    <location>
        <begin position="407"/>
        <end position="418"/>
    </location>
</feature>
<reference evidence="3" key="2">
    <citation type="journal article" date="2021" name="PeerJ">
        <title>Extensive microbial diversity within the chicken gut microbiome revealed by metagenomics and culture.</title>
        <authorList>
            <person name="Gilroy R."/>
            <person name="Ravi A."/>
            <person name="Getino M."/>
            <person name="Pursley I."/>
            <person name="Horton D.L."/>
            <person name="Alikhan N.F."/>
            <person name="Baker D."/>
            <person name="Gharbi K."/>
            <person name="Hall N."/>
            <person name="Watson M."/>
            <person name="Adriaenssens E.M."/>
            <person name="Foster-Nyarko E."/>
            <person name="Jarju S."/>
            <person name="Secka A."/>
            <person name="Antonio M."/>
            <person name="Oren A."/>
            <person name="Chaudhuri R.R."/>
            <person name="La Ragione R."/>
            <person name="Hildebrand F."/>
            <person name="Pallen M.J."/>
        </authorList>
    </citation>
    <scope>NUCLEOTIDE SEQUENCE</scope>
    <source>
        <strain evidence="3">ChiSjej4B22-8148</strain>
    </source>
</reference>
<sequence>MSGPKLSQAEIERRQRARLENQREEYLRGAAGLQQQKDQICQWLAGEAFQKLRGESTAAADAVRRELEEGMSRLEEIPVPDMQTLDSYPGTLAQAEQKNRERFSGLERIIQREEQRLAAAGQRQSGRKWEERLSRLIQYAEVDRPTASGVIGFDFDGEIQELRGQLFWLARNLKEGCIPGQKRMRALSEKGSRELEAYASDPNLHSRREQAKLLVEKLLNEWQEELRRIRSMETRYNEYCILAGVVHISPRPAEDFAGEKELDKEIKRLKDIYRRKDEMDYIATQINEVMIELGYQFVSSKVLRRKNGSEYDCSLYQADEEAGVSIYTDESGAVMMQMTMLGEGAATKEEEEISYQRQLDFCSAHPDIVEALARKGVLLKQVNYLPPSKKYTVKRQITQESGAKVVDRRRRRRGKQKVRSMQSS</sequence>
<name>A0A9D1AA87_9FIRM</name>
<evidence type="ECO:0000313" key="4">
    <source>
        <dbReference type="Proteomes" id="UP000886757"/>
    </source>
</evidence>
<dbReference type="Proteomes" id="UP000886757">
    <property type="component" value="Unassembled WGS sequence"/>
</dbReference>
<accession>A0A9D1AA87</accession>
<evidence type="ECO:0000313" key="3">
    <source>
        <dbReference type="EMBL" id="HIR12950.1"/>
    </source>
</evidence>
<evidence type="ECO:0000256" key="1">
    <source>
        <dbReference type="SAM" id="Coils"/>
    </source>
</evidence>
<protein>
    <submittedName>
        <fullName evidence="3">Uncharacterized protein</fullName>
    </submittedName>
</protein>
<feature type="coiled-coil region" evidence="1">
    <location>
        <begin position="9"/>
        <end position="36"/>
    </location>
</feature>
<keyword evidence="1" id="KW-0175">Coiled coil</keyword>
<gene>
    <name evidence="3" type="ORF">IAB31_03390</name>
</gene>
<reference evidence="3" key="1">
    <citation type="submission" date="2020-10" db="EMBL/GenBank/DDBJ databases">
        <authorList>
            <person name="Gilroy R."/>
        </authorList>
    </citation>
    <scope>NUCLEOTIDE SEQUENCE</scope>
    <source>
        <strain evidence="3">ChiSjej4B22-8148</strain>
    </source>
</reference>
<proteinExistence type="predicted"/>
<organism evidence="3 4">
    <name type="scientific">Candidatus Choladousia intestinavium</name>
    <dbReference type="NCBI Taxonomy" id="2840727"/>
    <lineage>
        <taxon>Bacteria</taxon>
        <taxon>Bacillati</taxon>
        <taxon>Bacillota</taxon>
        <taxon>Clostridia</taxon>
        <taxon>Lachnospirales</taxon>
        <taxon>Lachnospiraceae</taxon>
        <taxon>Lachnospiraceae incertae sedis</taxon>
        <taxon>Candidatus Choladousia</taxon>
    </lineage>
</organism>
<feature type="region of interest" description="Disordered" evidence="2">
    <location>
        <begin position="393"/>
        <end position="424"/>
    </location>
</feature>
<dbReference type="EMBL" id="DVGK01000042">
    <property type="protein sequence ID" value="HIR12950.1"/>
    <property type="molecule type" value="Genomic_DNA"/>
</dbReference>
<evidence type="ECO:0000256" key="2">
    <source>
        <dbReference type="SAM" id="MobiDB-lite"/>
    </source>
</evidence>
<comment type="caution">
    <text evidence="3">The sequence shown here is derived from an EMBL/GenBank/DDBJ whole genome shotgun (WGS) entry which is preliminary data.</text>
</comment>
<dbReference type="AlphaFoldDB" id="A0A9D1AA87"/>